<feature type="region of interest" description="Disordered" evidence="8">
    <location>
        <begin position="317"/>
        <end position="359"/>
    </location>
</feature>
<dbReference type="InterPro" id="IPR027267">
    <property type="entry name" value="AH/BAR_dom_sf"/>
</dbReference>
<dbReference type="GO" id="GO:0030136">
    <property type="term" value="C:clathrin-coated vesicle"/>
    <property type="evidence" value="ECO:0007669"/>
    <property type="project" value="TreeGrafter"/>
</dbReference>
<feature type="compositionally biased region" description="Polar residues" evidence="8">
    <location>
        <begin position="607"/>
        <end position="621"/>
    </location>
</feature>
<feature type="compositionally biased region" description="Basic and acidic residues" evidence="8">
    <location>
        <begin position="324"/>
        <end position="339"/>
    </location>
</feature>
<dbReference type="PROSITE" id="PS51741">
    <property type="entry name" value="F_BAR"/>
    <property type="match status" value="1"/>
</dbReference>
<feature type="compositionally biased region" description="Low complexity" evidence="8">
    <location>
        <begin position="566"/>
        <end position="586"/>
    </location>
</feature>
<dbReference type="GO" id="GO:0005886">
    <property type="term" value="C:plasma membrane"/>
    <property type="evidence" value="ECO:0007669"/>
    <property type="project" value="TreeGrafter"/>
</dbReference>
<proteinExistence type="inferred from homology"/>
<dbReference type="SUPFAM" id="SSF49447">
    <property type="entry name" value="Second domain of Mu2 adaptin subunit (ap50) of ap2 adaptor"/>
    <property type="match status" value="1"/>
</dbReference>
<evidence type="ECO:0000256" key="5">
    <source>
        <dbReference type="ARBA" id="ARBA00023176"/>
    </source>
</evidence>
<keyword evidence="4 6" id="KW-0175">Coiled coil</keyword>
<evidence type="ECO:0000256" key="2">
    <source>
        <dbReference type="ARBA" id="ARBA00011064"/>
    </source>
</evidence>
<dbReference type="AlphaFoldDB" id="A0A7E6F3C3"/>
<organism evidence="11 12">
    <name type="scientific">Octopus sinensis</name>
    <name type="common">East Asian common octopus</name>
    <dbReference type="NCBI Taxonomy" id="2607531"/>
    <lineage>
        <taxon>Eukaryota</taxon>
        <taxon>Metazoa</taxon>
        <taxon>Spiralia</taxon>
        <taxon>Lophotrochozoa</taxon>
        <taxon>Mollusca</taxon>
        <taxon>Cephalopoda</taxon>
        <taxon>Coleoidea</taxon>
        <taxon>Octopodiformes</taxon>
        <taxon>Octopoda</taxon>
        <taxon>Incirrata</taxon>
        <taxon>Octopodidae</taxon>
        <taxon>Octopus</taxon>
    </lineage>
</organism>
<dbReference type="InterPro" id="IPR054713">
    <property type="entry name" value="GMIP/FCHO2-like_FCH"/>
</dbReference>
<feature type="domain" description="MHD" evidence="9">
    <location>
        <begin position="692"/>
        <end position="960"/>
    </location>
</feature>
<reference evidence="12" key="1">
    <citation type="submission" date="2025-08" db="UniProtKB">
        <authorList>
            <consortium name="RefSeq"/>
        </authorList>
    </citation>
    <scope>IDENTIFICATION</scope>
</reference>
<name>A0A7E6F3C3_9MOLL</name>
<evidence type="ECO:0000256" key="1">
    <source>
        <dbReference type="ARBA" id="ARBA00004283"/>
    </source>
</evidence>
<dbReference type="Pfam" id="PF22699">
    <property type="entry name" value="GMIP-like_FCH"/>
    <property type="match status" value="1"/>
</dbReference>
<keyword evidence="11" id="KW-1185">Reference proteome</keyword>
<dbReference type="InterPro" id="IPR028565">
    <property type="entry name" value="MHD"/>
</dbReference>
<evidence type="ECO:0000256" key="4">
    <source>
        <dbReference type="ARBA" id="ARBA00023054"/>
    </source>
</evidence>
<dbReference type="InterPro" id="IPR036168">
    <property type="entry name" value="AP2_Mu_C_sf"/>
</dbReference>
<protein>
    <submittedName>
        <fullName evidence="12">F-BAR domain only protein 2 isoform X1</fullName>
    </submittedName>
</protein>
<dbReference type="InterPro" id="IPR031160">
    <property type="entry name" value="F_BAR_dom"/>
</dbReference>
<evidence type="ECO:0000259" key="9">
    <source>
        <dbReference type="PROSITE" id="PS51072"/>
    </source>
</evidence>
<dbReference type="Gene3D" id="1.20.1270.60">
    <property type="entry name" value="Arfaptin homology (AH) domain/BAR domain"/>
    <property type="match status" value="1"/>
</dbReference>
<evidence type="ECO:0000256" key="6">
    <source>
        <dbReference type="PROSITE-ProRule" id="PRU01077"/>
    </source>
</evidence>
<evidence type="ECO:0000256" key="8">
    <source>
        <dbReference type="SAM" id="MobiDB-lite"/>
    </source>
</evidence>
<evidence type="ECO:0000313" key="11">
    <source>
        <dbReference type="Proteomes" id="UP000515154"/>
    </source>
</evidence>
<dbReference type="InterPro" id="IPR001060">
    <property type="entry name" value="FCH_dom"/>
</dbReference>
<accession>A0A7E6F3C3</accession>
<feature type="compositionally biased region" description="Polar residues" evidence="8">
    <location>
        <begin position="655"/>
        <end position="667"/>
    </location>
</feature>
<dbReference type="PANTHER" id="PTHR23065:SF15">
    <property type="entry name" value="AT02057P"/>
    <property type="match status" value="1"/>
</dbReference>
<evidence type="ECO:0000256" key="3">
    <source>
        <dbReference type="ARBA" id="ARBA00022583"/>
    </source>
</evidence>
<feature type="region of interest" description="Disordered" evidence="8">
    <location>
        <begin position="396"/>
        <end position="667"/>
    </location>
</feature>
<keyword evidence="3" id="KW-0254">Endocytosis</keyword>
<feature type="domain" description="F-BAR" evidence="10">
    <location>
        <begin position="39"/>
        <end position="286"/>
    </location>
</feature>
<feature type="compositionally biased region" description="Basic residues" evidence="8">
    <location>
        <begin position="396"/>
        <end position="405"/>
    </location>
</feature>
<dbReference type="Proteomes" id="UP000515154">
    <property type="component" value="Linkage group LG8"/>
</dbReference>
<dbReference type="GO" id="GO:0005905">
    <property type="term" value="C:clathrin-coated pit"/>
    <property type="evidence" value="ECO:0007669"/>
    <property type="project" value="UniProtKB-SubCell"/>
</dbReference>
<feature type="compositionally biased region" description="Basic and acidic residues" evidence="8">
    <location>
        <begin position="458"/>
        <end position="468"/>
    </location>
</feature>
<keyword evidence="5" id="KW-0168">Coated pit</keyword>
<keyword evidence="5" id="KW-0472">Membrane</keyword>
<feature type="coiled-coil region" evidence="7">
    <location>
        <begin position="199"/>
        <end position="244"/>
    </location>
</feature>
<evidence type="ECO:0000313" key="12">
    <source>
        <dbReference type="RefSeq" id="XP_036361447.1"/>
    </source>
</evidence>
<dbReference type="Pfam" id="PF10291">
    <property type="entry name" value="muHD"/>
    <property type="match status" value="1"/>
</dbReference>
<sequence length="968" mass="107201">MSYIFPEQDNVVTRVMDTLKSMSPYKEKVSVYLLQEPTQNVSLSPFKGEKNNGFFVLYHNMKHGQTASKEFIEFLRESCSVEENYSKLLTKLAKNVSNCIQEGTFSPFWNLLKSLVEKLATLHMQLVYTWSELIKDVARYNEEQHRRHKNMKETESATLEVVQSIQQTTTALHKAKEIYHTRVSELERLKKEGASQKDTEKAESKFRKANDEYQNLVDKYATVRDEFEKKMSQSCDQFQKLEEEHARQMKDFIDTYSKAWVNEHILLGQVHNEFRNNCDEMTVQKLIHTFVQAKASGKIRPGPKEFVEPDLSCLPVTRPMSPEIVDKKDGSLEKKKEDSSGSPSPVLAEAQPGPLSRSVKLRVSRTYSDSSSPSSPKSVLDIFTFSGFLKSKRDKKKDLKKKKKRDKEESQETTSSNGVIPDVDEEGYSKQPDTLLDLNGDKTSWCSSESDSDSEGDSDLKKKIKVEIRPLSPNGSTPTGTVEDIRASIEGLRLSPTVPHKRRCQTPVDKKMKRSQSESDTLDPGKPSHDLLKLDLFNTSAASTPTGGNNYNMQSPFAPSSQTDVTLQTSDSGSTTTLSSSNASDAAITSQPNQDLCALPLPPNTKVVGTSSQTTSPVSLGTTAAPHTTFPHPPRPPSRTKTPLPQIPLRPGRTSPATLISPPDSTGSMFTTTASLGSSRGSSPLTLGMADTVPMAVAFTENINAFFKGTDATKCTVTLSGNLMMSFPAGIIKVLIENPSPSMLSFRLNGTTRLDSIRINSQLISQDTQQSTTNSSIYIFDMTALTEHLRAQGEINKSASYFNVDILKYQVKPMPGVDNTPLPLVVYWKCTSTVTNFRLDYKYNPCSMSKPVALKNIQVTVPVNGDVANMQSIPSGNWNAEEKRATWKLDDISEMSENGTQGNIRAKFETSNGPSTPSPTALHFIAEGATLSGLEFELVGLGYRLSLVKKRFGAGKYSVEPDPDAKYT</sequence>
<dbReference type="KEGG" id="osn:115214905"/>
<dbReference type="CDD" id="cd07648">
    <property type="entry name" value="F-BAR_FCHO"/>
    <property type="match status" value="1"/>
</dbReference>
<comment type="similarity">
    <text evidence="2">Belongs to the FCHO family.</text>
</comment>
<dbReference type="RefSeq" id="XP_036361447.1">
    <property type="nucleotide sequence ID" value="XM_036505554.1"/>
</dbReference>
<dbReference type="SMART" id="SM00055">
    <property type="entry name" value="FCH"/>
    <property type="match status" value="1"/>
</dbReference>
<dbReference type="GO" id="GO:0072583">
    <property type="term" value="P:clathrin-dependent endocytosis"/>
    <property type="evidence" value="ECO:0007669"/>
    <property type="project" value="TreeGrafter"/>
</dbReference>
<feature type="compositionally biased region" description="Polar residues" evidence="8">
    <location>
        <begin position="537"/>
        <end position="565"/>
    </location>
</feature>
<evidence type="ECO:0000256" key="7">
    <source>
        <dbReference type="SAM" id="Coils"/>
    </source>
</evidence>
<dbReference type="SUPFAM" id="SSF103657">
    <property type="entry name" value="BAR/IMD domain-like"/>
    <property type="match status" value="1"/>
</dbReference>
<dbReference type="InterPro" id="IPR018808">
    <property type="entry name" value="Muniscin_C"/>
</dbReference>
<comment type="subcellular location">
    <subcellularLocation>
        <location evidence="1">Membrane</location>
        <location evidence="1">Clathrin-coated pit</location>
        <topology evidence="1">Peripheral membrane protein</topology>
        <orientation evidence="1">Cytoplasmic side</orientation>
    </subcellularLocation>
</comment>
<evidence type="ECO:0000259" key="10">
    <source>
        <dbReference type="PROSITE" id="PS51741"/>
    </source>
</evidence>
<dbReference type="PROSITE" id="PS51072">
    <property type="entry name" value="MHD"/>
    <property type="match status" value="1"/>
</dbReference>
<dbReference type="PANTHER" id="PTHR23065">
    <property type="entry name" value="PROLINE-SERINE-THREONINE PHOSPHATASE INTERACTING PROTEIN 1"/>
    <property type="match status" value="1"/>
</dbReference>
<dbReference type="GO" id="GO:0048268">
    <property type="term" value="P:clathrin coat assembly"/>
    <property type="evidence" value="ECO:0007669"/>
    <property type="project" value="TreeGrafter"/>
</dbReference>
<gene>
    <name evidence="12" type="primary">LOC115214905</name>
</gene>